<name>A0A4T0WZH8_9ASCO</name>
<dbReference type="EMBL" id="SELW01000519">
    <property type="protein sequence ID" value="TID23880.1"/>
    <property type="molecule type" value="Genomic_DNA"/>
</dbReference>
<proteinExistence type="predicted"/>
<dbReference type="AlphaFoldDB" id="A0A4T0WZH8"/>
<gene>
    <name evidence="2" type="ORF">CANINC_003172</name>
</gene>
<evidence type="ECO:0000313" key="2">
    <source>
        <dbReference type="EMBL" id="TID23880.1"/>
    </source>
</evidence>
<organism evidence="2 3">
    <name type="scientific">Pichia inconspicua</name>
    <dbReference type="NCBI Taxonomy" id="52247"/>
    <lineage>
        <taxon>Eukaryota</taxon>
        <taxon>Fungi</taxon>
        <taxon>Dikarya</taxon>
        <taxon>Ascomycota</taxon>
        <taxon>Saccharomycotina</taxon>
        <taxon>Pichiomycetes</taxon>
        <taxon>Pichiales</taxon>
        <taxon>Pichiaceae</taxon>
        <taxon>Pichia</taxon>
    </lineage>
</organism>
<keyword evidence="3" id="KW-1185">Reference proteome</keyword>
<accession>A0A4T0WZH8</accession>
<dbReference type="OrthoDB" id="3994887at2759"/>
<evidence type="ECO:0000256" key="1">
    <source>
        <dbReference type="SAM" id="MobiDB-lite"/>
    </source>
</evidence>
<comment type="caution">
    <text evidence="2">The sequence shown here is derived from an EMBL/GenBank/DDBJ whole genome shotgun (WGS) entry which is preliminary data.</text>
</comment>
<evidence type="ECO:0000313" key="3">
    <source>
        <dbReference type="Proteomes" id="UP000307173"/>
    </source>
</evidence>
<reference evidence="2 3" key="1">
    <citation type="journal article" date="2019" name="Front. Genet.">
        <title>Whole-Genome Sequencing of the Opportunistic Yeast Pathogen Candida inconspicua Uncovers Its Hybrid Origin.</title>
        <authorList>
            <person name="Mixao V."/>
            <person name="Hansen A.P."/>
            <person name="Saus E."/>
            <person name="Boekhout T."/>
            <person name="Lass-Florl C."/>
            <person name="Gabaldon T."/>
        </authorList>
    </citation>
    <scope>NUCLEOTIDE SEQUENCE [LARGE SCALE GENOMIC DNA]</scope>
    <source>
        <strain evidence="2 3">CBS 180</strain>
    </source>
</reference>
<sequence>MVQLSSTDNTKLEFRKLNDPNDTPLISAYKHFFRYASPNLFIWGPLAPAHDALIARSTLARIQIALGIVLIGGSIRRFPKYIPTWRRRFTRTTSFLGGATLLVTALREVSYAQNPNSNPLYVEIQLARELSLLDPANEGKINRGSYWFGPNNFMPMNNEQYWRMVYSMEVNEIMADQYLASPLITTFKKLLNDNFTNNEENLTDRISQISNSQTSQQQHHHRSLDNHKQPPFPLFDKPQPGKTLQYWTVHNPFDALQLQEYKQFYAYVFPRLQFDLNDE</sequence>
<feature type="region of interest" description="Disordered" evidence="1">
    <location>
        <begin position="209"/>
        <end position="235"/>
    </location>
</feature>
<dbReference type="Proteomes" id="UP000307173">
    <property type="component" value="Unassembled WGS sequence"/>
</dbReference>
<protein>
    <submittedName>
        <fullName evidence="2">Uncharacterized protein</fullName>
    </submittedName>
</protein>